<dbReference type="InterPro" id="IPR006311">
    <property type="entry name" value="TAT_signal"/>
</dbReference>
<sequence>MTTRRAALALFALLFAAALCRPAPAAPAPSPAPSPAAKEEAAYALIFGTVWTADNQPAYGVKVRIRRAGQGKGKWEAVSDHRGEFAVRVPAGAADYILQADVKTKAKGPKPEAKVHVDNDERVDVSLHLTE</sequence>
<feature type="signal peptide" evidence="1">
    <location>
        <begin position="1"/>
        <end position="25"/>
    </location>
</feature>
<keyword evidence="2" id="KW-0378">Hydrolase</keyword>
<dbReference type="GO" id="GO:0004180">
    <property type="term" value="F:carboxypeptidase activity"/>
    <property type="evidence" value="ECO:0007669"/>
    <property type="project" value="UniProtKB-KW"/>
</dbReference>
<reference evidence="2" key="1">
    <citation type="submission" date="2020-07" db="EMBL/GenBank/DDBJ databases">
        <title>Huge and variable diversity of episymbiotic CPR bacteria and DPANN archaea in groundwater ecosystems.</title>
        <authorList>
            <person name="He C.Y."/>
            <person name="Keren R."/>
            <person name="Whittaker M."/>
            <person name="Farag I.F."/>
            <person name="Doudna J."/>
            <person name="Cate J.H.D."/>
            <person name="Banfield J.F."/>
        </authorList>
    </citation>
    <scope>NUCLEOTIDE SEQUENCE</scope>
    <source>
        <strain evidence="2">NC_groundwater_580_Pr5_B-0.1um_64_19</strain>
    </source>
</reference>
<evidence type="ECO:0000313" key="2">
    <source>
        <dbReference type="EMBL" id="MBI2679103.1"/>
    </source>
</evidence>
<comment type="caution">
    <text evidence="2">The sequence shown here is derived from an EMBL/GenBank/DDBJ whole genome shotgun (WGS) entry which is preliminary data.</text>
</comment>
<dbReference type="Proteomes" id="UP000779809">
    <property type="component" value="Unassembled WGS sequence"/>
</dbReference>
<gene>
    <name evidence="2" type="ORF">HYX28_10010</name>
</gene>
<dbReference type="AlphaFoldDB" id="A0A932A9F7"/>
<accession>A0A932A9F7</accession>
<evidence type="ECO:0000256" key="1">
    <source>
        <dbReference type="SAM" id="SignalP"/>
    </source>
</evidence>
<organism evidence="2 3">
    <name type="scientific">Candidatus Korobacter versatilis</name>
    <dbReference type="NCBI Taxonomy" id="658062"/>
    <lineage>
        <taxon>Bacteria</taxon>
        <taxon>Pseudomonadati</taxon>
        <taxon>Acidobacteriota</taxon>
        <taxon>Terriglobia</taxon>
        <taxon>Terriglobales</taxon>
        <taxon>Candidatus Korobacteraceae</taxon>
        <taxon>Candidatus Korobacter</taxon>
    </lineage>
</organism>
<protein>
    <submittedName>
        <fullName evidence="2">Carboxypeptidase regulatory-like domain-containing protein</fullName>
    </submittedName>
</protein>
<evidence type="ECO:0000313" key="3">
    <source>
        <dbReference type="Proteomes" id="UP000779809"/>
    </source>
</evidence>
<keyword evidence="2" id="KW-0645">Protease</keyword>
<proteinExistence type="predicted"/>
<name>A0A932A9F7_9BACT</name>
<feature type="chain" id="PRO_5036792635" evidence="1">
    <location>
        <begin position="26"/>
        <end position="131"/>
    </location>
</feature>
<dbReference type="SUPFAM" id="SSF49464">
    <property type="entry name" value="Carboxypeptidase regulatory domain-like"/>
    <property type="match status" value="1"/>
</dbReference>
<dbReference type="Gene3D" id="2.60.40.1120">
    <property type="entry name" value="Carboxypeptidase-like, regulatory domain"/>
    <property type="match status" value="1"/>
</dbReference>
<dbReference type="EMBL" id="JACPNR010000012">
    <property type="protein sequence ID" value="MBI2679103.1"/>
    <property type="molecule type" value="Genomic_DNA"/>
</dbReference>
<keyword evidence="2" id="KW-0121">Carboxypeptidase</keyword>
<dbReference type="InterPro" id="IPR008969">
    <property type="entry name" value="CarboxyPept-like_regulatory"/>
</dbReference>
<dbReference type="PROSITE" id="PS51318">
    <property type="entry name" value="TAT"/>
    <property type="match status" value="1"/>
</dbReference>
<keyword evidence="1" id="KW-0732">Signal</keyword>